<evidence type="ECO:0000256" key="6">
    <source>
        <dbReference type="ARBA" id="ARBA00023316"/>
    </source>
</evidence>
<sequence>MIFGAERSAFANPKYAGIVIDAKTGEVLYNEDGDSQRYPASLTKMMTLYLVFEALDQGRITMKSKVTFSANAAAEPPTKLGVGTGRSVTVEQAIYALVTRSANDAATALGEMLAGSETRFAQQMTAKARSLGMSRTTYRNAHGLPNSGQVTTARDQARLSMALRQHFPQYYGVFSARSFKFGKQTISNHNRLLGTVRGVDGIKTGYTRASGYNLATSAQAGGRSIVAVVLGARSGASRNAHMTNLVERYLPQASRSGSGNLIAKKASPATGDIGTASAFSLPTTGPVPDVRFNGVQASAYAETVTNSVPAPMQAVAPSAAPAYAPPAPVAVTDRMPTGSIPAANAPDIDSVTTASTSTPTGWIVQVGTSPEQSSAMDLLRAAQDKGGKVLRSATPFTVAYNTGSAQVYRARFGGFADQDAAVNACKALKKKGIGCWAAAQ</sequence>
<dbReference type="Proteomes" id="UP000308828">
    <property type="component" value="Unassembled WGS sequence"/>
</dbReference>
<reference evidence="11 12" key="1">
    <citation type="submission" date="2019-04" db="EMBL/GenBank/DDBJ databases">
        <title>Genome sequence of strain shin9-1.</title>
        <authorList>
            <person name="Gao J."/>
            <person name="Sun J."/>
        </authorList>
    </citation>
    <scope>NUCLEOTIDE SEQUENCE [LARGE SCALE GENOMIC DNA]</scope>
    <source>
        <strain evidence="12">shin9-1</strain>
    </source>
</reference>
<comment type="caution">
    <text evidence="11">The sequence shown here is derived from an EMBL/GenBank/DDBJ whole genome shotgun (WGS) entry which is preliminary data.</text>
</comment>
<gene>
    <name evidence="11" type="ORF">FAA97_03440</name>
</gene>
<dbReference type="InterPro" id="IPR001967">
    <property type="entry name" value="Peptidase_S11_N"/>
</dbReference>
<evidence type="ECO:0000256" key="8">
    <source>
        <dbReference type="PIRSR" id="PIRSR618044-2"/>
    </source>
</evidence>
<dbReference type="InterPro" id="IPR036680">
    <property type="entry name" value="SPOR-like_sf"/>
</dbReference>
<feature type="active site" evidence="7">
    <location>
        <position position="101"/>
    </location>
</feature>
<dbReference type="Gene3D" id="3.40.710.10">
    <property type="entry name" value="DD-peptidase/beta-lactamase superfamily"/>
    <property type="match status" value="1"/>
</dbReference>
<dbReference type="Pfam" id="PF00768">
    <property type="entry name" value="Peptidase_S11"/>
    <property type="match status" value="1"/>
</dbReference>
<dbReference type="PANTHER" id="PTHR21581:SF6">
    <property type="entry name" value="TRAFFICKING PROTEIN PARTICLE COMPLEX SUBUNIT 12"/>
    <property type="match status" value="1"/>
</dbReference>
<evidence type="ECO:0000256" key="3">
    <source>
        <dbReference type="ARBA" id="ARBA00022801"/>
    </source>
</evidence>
<evidence type="ECO:0000256" key="2">
    <source>
        <dbReference type="ARBA" id="ARBA00022729"/>
    </source>
</evidence>
<dbReference type="GO" id="GO:0008360">
    <property type="term" value="P:regulation of cell shape"/>
    <property type="evidence" value="ECO:0007669"/>
    <property type="project" value="UniProtKB-KW"/>
</dbReference>
<organism evidence="11 12">
    <name type="scientific">Peteryoungia ipomoeae</name>
    <dbReference type="NCBI Taxonomy" id="1210932"/>
    <lineage>
        <taxon>Bacteria</taxon>
        <taxon>Pseudomonadati</taxon>
        <taxon>Pseudomonadota</taxon>
        <taxon>Alphaproteobacteria</taxon>
        <taxon>Hyphomicrobiales</taxon>
        <taxon>Rhizobiaceae</taxon>
        <taxon>Peteryoungia</taxon>
    </lineage>
</organism>
<dbReference type="PROSITE" id="PS51724">
    <property type="entry name" value="SPOR"/>
    <property type="match status" value="1"/>
</dbReference>
<dbReference type="GO" id="GO:0009002">
    <property type="term" value="F:serine-type D-Ala-D-Ala carboxypeptidase activity"/>
    <property type="evidence" value="ECO:0007669"/>
    <property type="project" value="InterPro"/>
</dbReference>
<dbReference type="EMBL" id="STGV01000001">
    <property type="protein sequence ID" value="THV25866.1"/>
    <property type="molecule type" value="Genomic_DNA"/>
</dbReference>
<keyword evidence="6" id="KW-0961">Cell wall biogenesis/degradation</keyword>
<feature type="binding site" evidence="8">
    <location>
        <position position="203"/>
    </location>
    <ligand>
        <name>substrate</name>
    </ligand>
</feature>
<keyword evidence="12" id="KW-1185">Reference proteome</keyword>
<dbReference type="SUPFAM" id="SSF110997">
    <property type="entry name" value="Sporulation related repeat"/>
    <property type="match status" value="1"/>
</dbReference>
<dbReference type="PRINTS" id="PR00725">
    <property type="entry name" value="DADACBPTASE1"/>
</dbReference>
<evidence type="ECO:0000256" key="4">
    <source>
        <dbReference type="ARBA" id="ARBA00022960"/>
    </source>
</evidence>
<dbReference type="RefSeq" id="WP_136597698.1">
    <property type="nucleotide sequence ID" value="NZ_STGV01000001.1"/>
</dbReference>
<accession>A0A4V4HNF2</accession>
<proteinExistence type="inferred from homology"/>
<evidence type="ECO:0000256" key="1">
    <source>
        <dbReference type="ARBA" id="ARBA00007164"/>
    </source>
</evidence>
<dbReference type="SUPFAM" id="SSF56601">
    <property type="entry name" value="beta-lactamase/transpeptidase-like"/>
    <property type="match status" value="1"/>
</dbReference>
<evidence type="ECO:0000313" key="11">
    <source>
        <dbReference type="EMBL" id="THV25866.1"/>
    </source>
</evidence>
<keyword evidence="4" id="KW-0133">Cell shape</keyword>
<dbReference type="GO" id="GO:0042834">
    <property type="term" value="F:peptidoglycan binding"/>
    <property type="evidence" value="ECO:0007669"/>
    <property type="project" value="InterPro"/>
</dbReference>
<dbReference type="InterPro" id="IPR007730">
    <property type="entry name" value="SPOR-like_dom"/>
</dbReference>
<evidence type="ECO:0000259" key="10">
    <source>
        <dbReference type="PROSITE" id="PS51724"/>
    </source>
</evidence>
<evidence type="ECO:0000256" key="5">
    <source>
        <dbReference type="ARBA" id="ARBA00022984"/>
    </source>
</evidence>
<dbReference type="PANTHER" id="PTHR21581">
    <property type="entry name" value="D-ALANYL-D-ALANINE CARBOXYPEPTIDASE"/>
    <property type="match status" value="1"/>
</dbReference>
<evidence type="ECO:0000256" key="7">
    <source>
        <dbReference type="PIRSR" id="PIRSR618044-1"/>
    </source>
</evidence>
<name>A0A4V4HNF2_9HYPH</name>
<keyword evidence="3" id="KW-0378">Hydrolase</keyword>
<dbReference type="GO" id="GO:0009252">
    <property type="term" value="P:peptidoglycan biosynthetic process"/>
    <property type="evidence" value="ECO:0007669"/>
    <property type="project" value="UniProtKB-KW"/>
</dbReference>
<dbReference type="InterPro" id="IPR012338">
    <property type="entry name" value="Beta-lactam/transpept-like"/>
</dbReference>
<evidence type="ECO:0000256" key="9">
    <source>
        <dbReference type="RuleBase" id="RU004016"/>
    </source>
</evidence>
<dbReference type="GO" id="GO:0006508">
    <property type="term" value="P:proteolysis"/>
    <property type="evidence" value="ECO:0007669"/>
    <property type="project" value="InterPro"/>
</dbReference>
<comment type="similarity">
    <text evidence="1 9">Belongs to the peptidase S11 family.</text>
</comment>
<dbReference type="GO" id="GO:0071555">
    <property type="term" value="P:cell wall organization"/>
    <property type="evidence" value="ECO:0007669"/>
    <property type="project" value="UniProtKB-KW"/>
</dbReference>
<feature type="active site" description="Acyl-ester intermediate" evidence="7">
    <location>
        <position position="41"/>
    </location>
</feature>
<dbReference type="Pfam" id="PF05036">
    <property type="entry name" value="SPOR"/>
    <property type="match status" value="1"/>
</dbReference>
<feature type="active site" description="Proton acceptor" evidence="7">
    <location>
        <position position="44"/>
    </location>
</feature>
<keyword evidence="2" id="KW-0732">Signal</keyword>
<evidence type="ECO:0000313" key="12">
    <source>
        <dbReference type="Proteomes" id="UP000308828"/>
    </source>
</evidence>
<dbReference type="InterPro" id="IPR018044">
    <property type="entry name" value="Peptidase_S11"/>
</dbReference>
<keyword evidence="5" id="KW-0573">Peptidoglycan synthesis</keyword>
<feature type="domain" description="SPOR" evidence="10">
    <location>
        <begin position="356"/>
        <end position="440"/>
    </location>
</feature>
<dbReference type="AlphaFoldDB" id="A0A4V4HNF2"/>
<protein>
    <submittedName>
        <fullName evidence="11">D-alanyl-D-alanine carboxypeptidase</fullName>
    </submittedName>
</protein>
<dbReference type="OrthoDB" id="5291989at2"/>
<keyword evidence="11" id="KW-0645">Protease</keyword>
<dbReference type="Gene3D" id="3.30.70.1070">
    <property type="entry name" value="Sporulation related repeat"/>
    <property type="match status" value="1"/>
</dbReference>
<keyword evidence="11" id="KW-0121">Carboxypeptidase</keyword>